<sequence length="71" mass="8258">MRKELNCEFRIFGGLHGGKAFAQRRKGGAQRAQRKKKTLVKVFLFLRLQRVFFYHGDTEGTKFHGEKGSEK</sequence>
<organism evidence="1">
    <name type="scientific">uncultured Cytophagales bacterium</name>
    <dbReference type="NCBI Taxonomy" id="158755"/>
    <lineage>
        <taxon>Bacteria</taxon>
        <taxon>Pseudomonadati</taxon>
        <taxon>Bacteroidota</taxon>
        <taxon>Sphingobacteriia</taxon>
        <taxon>Sphingobacteriales</taxon>
        <taxon>environmental samples</taxon>
    </lineage>
</organism>
<reference evidence="1" key="1">
    <citation type="submission" date="2020-02" db="EMBL/GenBank/DDBJ databases">
        <authorList>
            <person name="Meier V. D."/>
        </authorList>
    </citation>
    <scope>NUCLEOTIDE SEQUENCE</scope>
    <source>
        <strain evidence="1">AVDCRST_MAG56</strain>
    </source>
</reference>
<name>A0A6J4LN37_9SPHI</name>
<proteinExistence type="predicted"/>
<gene>
    <name evidence="1" type="ORF">AVDCRST_MAG56-7754</name>
</gene>
<evidence type="ECO:0000313" key="1">
    <source>
        <dbReference type="EMBL" id="CAA9337963.1"/>
    </source>
</evidence>
<dbReference type="AlphaFoldDB" id="A0A6J4LN37"/>
<protein>
    <submittedName>
        <fullName evidence="1">Uncharacterized protein</fullName>
    </submittedName>
</protein>
<dbReference type="EMBL" id="CADCTQ010000649">
    <property type="protein sequence ID" value="CAA9337963.1"/>
    <property type="molecule type" value="Genomic_DNA"/>
</dbReference>
<accession>A0A6J4LN37</accession>